<evidence type="ECO:0000256" key="11">
    <source>
        <dbReference type="ARBA" id="ARBA00023242"/>
    </source>
</evidence>
<gene>
    <name evidence="18" type="ORF">RI543_000654</name>
</gene>
<comment type="similarity">
    <text evidence="4">Belongs to the PPP phosphatase family. PP-5 (PP-T) subfamily.</text>
</comment>
<dbReference type="InterPro" id="IPR011990">
    <property type="entry name" value="TPR-like_helical_dom_sf"/>
</dbReference>
<feature type="domain" description="Serine/threonine specific protein phosphatases" evidence="17">
    <location>
        <begin position="313"/>
        <end position="318"/>
    </location>
</feature>
<dbReference type="GO" id="GO:0046872">
    <property type="term" value="F:metal ion binding"/>
    <property type="evidence" value="ECO:0007669"/>
    <property type="project" value="UniProtKB-KW"/>
</dbReference>
<evidence type="ECO:0000256" key="13">
    <source>
        <dbReference type="ARBA" id="ARBA00048832"/>
    </source>
</evidence>
<dbReference type="Proteomes" id="UP001306508">
    <property type="component" value="Unassembled WGS sequence"/>
</dbReference>
<dbReference type="GO" id="GO:0004722">
    <property type="term" value="F:protein serine/threonine phosphatase activity"/>
    <property type="evidence" value="ECO:0007669"/>
    <property type="project" value="UniProtKB-EC"/>
</dbReference>
<dbReference type="SUPFAM" id="SSF56300">
    <property type="entry name" value="Metallo-dependent phosphatases"/>
    <property type="match status" value="1"/>
</dbReference>
<keyword evidence="5" id="KW-0479">Metal-binding</keyword>
<comment type="cofactor">
    <cofactor evidence="2">
        <name>Mg(2+)</name>
        <dbReference type="ChEBI" id="CHEBI:18420"/>
    </cofactor>
</comment>
<keyword evidence="9" id="KW-0904">Protein phosphatase</keyword>
<dbReference type="FunFam" id="3.60.21.10:FF:000036">
    <property type="entry name" value="Serine/threonine protein phosphatase 5"/>
    <property type="match status" value="1"/>
</dbReference>
<feature type="active site" description="Proton donor/acceptor" evidence="14">
    <location>
        <position position="317"/>
    </location>
</feature>
<dbReference type="PIRSF" id="PIRSF033096">
    <property type="entry name" value="PPPtase_5"/>
    <property type="match status" value="1"/>
</dbReference>
<evidence type="ECO:0000256" key="2">
    <source>
        <dbReference type="ARBA" id="ARBA00001946"/>
    </source>
</evidence>
<comment type="catalytic activity">
    <reaction evidence="12">
        <text>O-phospho-L-seryl-[protein] + H2O = L-seryl-[protein] + phosphate</text>
        <dbReference type="Rhea" id="RHEA:20629"/>
        <dbReference type="Rhea" id="RHEA-COMP:9863"/>
        <dbReference type="Rhea" id="RHEA-COMP:11604"/>
        <dbReference type="ChEBI" id="CHEBI:15377"/>
        <dbReference type="ChEBI" id="CHEBI:29999"/>
        <dbReference type="ChEBI" id="CHEBI:43474"/>
        <dbReference type="ChEBI" id="CHEBI:83421"/>
        <dbReference type="EC" id="3.1.3.16"/>
    </reaction>
    <physiologicalReaction direction="left-to-right" evidence="12">
        <dbReference type="Rhea" id="RHEA:20630"/>
    </physiologicalReaction>
</comment>
<keyword evidence="19" id="KW-1185">Reference proteome</keyword>
<dbReference type="Pfam" id="PF08321">
    <property type="entry name" value="PPP5"/>
    <property type="match status" value="1"/>
</dbReference>
<evidence type="ECO:0000313" key="18">
    <source>
        <dbReference type="EMBL" id="KAK5781880.1"/>
    </source>
</evidence>
<evidence type="ECO:0000256" key="12">
    <source>
        <dbReference type="ARBA" id="ARBA00047986"/>
    </source>
</evidence>
<dbReference type="InterPro" id="IPR051134">
    <property type="entry name" value="PPP_phosphatase"/>
</dbReference>
<evidence type="ECO:0000256" key="8">
    <source>
        <dbReference type="ARBA" id="ARBA00022803"/>
    </source>
</evidence>
<dbReference type="AlphaFoldDB" id="A0AAN7WK29"/>
<keyword evidence="7 16" id="KW-0378">Hydrolase</keyword>
<keyword evidence="10" id="KW-0464">Manganese</keyword>
<evidence type="ECO:0000256" key="9">
    <source>
        <dbReference type="ARBA" id="ARBA00022912"/>
    </source>
</evidence>
<proteinExistence type="inferred from homology"/>
<keyword evidence="11" id="KW-0539">Nucleus</keyword>
<dbReference type="InterPro" id="IPR019734">
    <property type="entry name" value="TPR_rpt"/>
</dbReference>
<evidence type="ECO:0000256" key="1">
    <source>
        <dbReference type="ARBA" id="ARBA00001936"/>
    </source>
</evidence>
<dbReference type="EMBL" id="JAWIZZ010000024">
    <property type="protein sequence ID" value="KAK5781880.1"/>
    <property type="molecule type" value="Genomic_DNA"/>
</dbReference>
<dbReference type="PRINTS" id="PR00114">
    <property type="entry name" value="STPHPHTASE"/>
</dbReference>
<dbReference type="PROSITE" id="PS50005">
    <property type="entry name" value="TPR"/>
    <property type="match status" value="1"/>
</dbReference>
<dbReference type="Pfam" id="PF00149">
    <property type="entry name" value="Metallophos"/>
    <property type="match status" value="1"/>
</dbReference>
<evidence type="ECO:0000256" key="6">
    <source>
        <dbReference type="ARBA" id="ARBA00022737"/>
    </source>
</evidence>
<comment type="cofactor">
    <cofactor evidence="1">
        <name>Mn(2+)</name>
        <dbReference type="ChEBI" id="CHEBI:29035"/>
    </cofactor>
</comment>
<dbReference type="InterPro" id="IPR029052">
    <property type="entry name" value="Metallo-depent_PP-like"/>
</dbReference>
<dbReference type="GO" id="GO:0005737">
    <property type="term" value="C:cytoplasm"/>
    <property type="evidence" value="ECO:0007669"/>
    <property type="project" value="UniProtKB-ARBA"/>
</dbReference>
<evidence type="ECO:0000256" key="4">
    <source>
        <dbReference type="ARBA" id="ARBA00008786"/>
    </source>
</evidence>
<dbReference type="InterPro" id="IPR041753">
    <property type="entry name" value="PP5_C"/>
</dbReference>
<dbReference type="PANTHER" id="PTHR45668">
    <property type="entry name" value="SERINE/THREONINE-PROTEIN PHOSPHATASE 5-RELATED"/>
    <property type="match status" value="1"/>
</dbReference>
<organism evidence="18 19">
    <name type="scientific">Arxiozyma heterogenica</name>
    <dbReference type="NCBI Taxonomy" id="278026"/>
    <lineage>
        <taxon>Eukaryota</taxon>
        <taxon>Fungi</taxon>
        <taxon>Dikarya</taxon>
        <taxon>Ascomycota</taxon>
        <taxon>Saccharomycotina</taxon>
        <taxon>Saccharomycetes</taxon>
        <taxon>Saccharomycetales</taxon>
        <taxon>Saccharomycetaceae</taxon>
        <taxon>Arxiozyma</taxon>
    </lineage>
</organism>
<evidence type="ECO:0000256" key="14">
    <source>
        <dbReference type="PIRSR" id="PIRSR033096-1"/>
    </source>
</evidence>
<protein>
    <recommendedName>
        <fullName evidence="16">Serine/threonine-protein phosphatase</fullName>
        <ecNumber evidence="16">3.1.3.16</ecNumber>
    </recommendedName>
</protein>
<evidence type="ECO:0000256" key="5">
    <source>
        <dbReference type="ARBA" id="ARBA00022723"/>
    </source>
</evidence>
<comment type="caution">
    <text evidence="18">The sequence shown here is derived from an EMBL/GenBank/DDBJ whole genome shotgun (WGS) entry which is preliminary data.</text>
</comment>
<evidence type="ECO:0000256" key="15">
    <source>
        <dbReference type="PROSITE-ProRule" id="PRU00339"/>
    </source>
</evidence>
<evidence type="ECO:0000256" key="16">
    <source>
        <dbReference type="RuleBase" id="RU004273"/>
    </source>
</evidence>
<evidence type="ECO:0000256" key="3">
    <source>
        <dbReference type="ARBA" id="ARBA00004123"/>
    </source>
</evidence>
<keyword evidence="6" id="KW-0677">Repeat</keyword>
<comment type="subcellular location">
    <subcellularLocation>
        <location evidence="3">Nucleus</location>
    </subcellularLocation>
</comment>
<dbReference type="InterPro" id="IPR013235">
    <property type="entry name" value="PPP_dom"/>
</dbReference>
<feature type="repeat" description="TPR" evidence="15">
    <location>
        <begin position="12"/>
        <end position="45"/>
    </location>
</feature>
<dbReference type="PROSITE" id="PS00125">
    <property type="entry name" value="SER_THR_PHOSPHATASE"/>
    <property type="match status" value="1"/>
</dbReference>
<dbReference type="Gene3D" id="3.60.21.10">
    <property type="match status" value="1"/>
</dbReference>
<dbReference type="PANTHER" id="PTHR45668:SF5">
    <property type="entry name" value="SERINE_THREONINE-PROTEIN PHOSPHATASE 5"/>
    <property type="match status" value="1"/>
</dbReference>
<accession>A0AAN7WK29</accession>
<dbReference type="InterPro" id="IPR006186">
    <property type="entry name" value="Ser/Thr-sp_prot-phosphatase"/>
</dbReference>
<dbReference type="SUPFAM" id="SSF48452">
    <property type="entry name" value="TPR-like"/>
    <property type="match status" value="1"/>
</dbReference>
<name>A0AAN7WK29_9SACH</name>
<sequence length="519" mass="59111">MTDPTTADKEAALKFKDEGNVFIKQQNFPKAIELYSKAIDLDPTISIFYSNRALAHIKMDNFQSAFNDCNSAINLDKNNIKAYHRRGMSEVGLLEFRKARADFNIVLNVKPNDATAKRGLAMCERFIREERFKKAIGGGDSGKVNFCKTIDLSSFDANSDLIKYDGMKLEFEELKNEKNENDGIQIKNMSQDFVSFMINGLFLKGKQLPKKYVAAIISHAERLFRKEPTLVEISNKDKDERQLGVDDVKISVCGDTHGQFYDVLNIFQKFGKVSPQHTYLFNGDFVDRGSWSCEVAILFYCLKILYPKNFYLNRGNHETDNMNKMYGFEDECKYKYSQRIFDMFSESFESLPLATLINDDYLVMHGGLPKDTESTLDDIRSIDRFKQPPREGLFMDLLWADPQVAKGFGPSQRGLGYSFGPDITAQYLERNNLKKVFRSHEVRMNGVEFEHDKKLITVFSAPNYCDSQGNKGAIIHVVPGKGKVGVNENDDEDLCVELFEHVTHPDVKPMAYSNGGLGF</sequence>
<evidence type="ECO:0000313" key="19">
    <source>
        <dbReference type="Proteomes" id="UP001306508"/>
    </source>
</evidence>
<keyword evidence="8 15" id="KW-0802">TPR repeat</keyword>
<evidence type="ECO:0000256" key="10">
    <source>
        <dbReference type="ARBA" id="ARBA00023211"/>
    </source>
</evidence>
<comment type="catalytic activity">
    <reaction evidence="13">
        <text>O-phospho-L-threonyl-[protein] + H2O = L-threonyl-[protein] + phosphate</text>
        <dbReference type="Rhea" id="RHEA:47004"/>
        <dbReference type="Rhea" id="RHEA-COMP:11060"/>
        <dbReference type="Rhea" id="RHEA-COMP:11605"/>
        <dbReference type="ChEBI" id="CHEBI:15377"/>
        <dbReference type="ChEBI" id="CHEBI:30013"/>
        <dbReference type="ChEBI" id="CHEBI:43474"/>
        <dbReference type="ChEBI" id="CHEBI:61977"/>
        <dbReference type="EC" id="3.1.3.16"/>
    </reaction>
    <physiologicalReaction direction="left-to-right" evidence="13">
        <dbReference type="Rhea" id="RHEA:47005"/>
    </physiologicalReaction>
</comment>
<evidence type="ECO:0000259" key="17">
    <source>
        <dbReference type="PROSITE" id="PS00125"/>
    </source>
</evidence>
<dbReference type="InterPro" id="IPR004843">
    <property type="entry name" value="Calcineurin-like_PHP"/>
</dbReference>
<dbReference type="CDD" id="cd07417">
    <property type="entry name" value="MPP_PP5_C"/>
    <property type="match status" value="1"/>
</dbReference>
<dbReference type="EC" id="3.1.3.16" evidence="16"/>
<evidence type="ECO:0000256" key="7">
    <source>
        <dbReference type="ARBA" id="ARBA00022801"/>
    </source>
</evidence>
<reference evidence="19" key="1">
    <citation type="submission" date="2023-07" db="EMBL/GenBank/DDBJ databases">
        <title>A draft genome of Kazachstania heterogenica Y-27499.</title>
        <authorList>
            <person name="Donic C."/>
            <person name="Kralova J.S."/>
            <person name="Fidel L."/>
            <person name="Ben-Dor S."/>
            <person name="Jung S."/>
        </authorList>
    </citation>
    <scope>NUCLEOTIDE SEQUENCE [LARGE SCALE GENOMIC DNA]</scope>
    <source>
        <strain evidence="19">Y27499</strain>
    </source>
</reference>
<dbReference type="GO" id="GO:0005634">
    <property type="term" value="C:nucleus"/>
    <property type="evidence" value="ECO:0007669"/>
    <property type="project" value="UniProtKB-SubCell"/>
</dbReference>
<dbReference type="SMART" id="SM00028">
    <property type="entry name" value="TPR"/>
    <property type="match status" value="3"/>
</dbReference>
<dbReference type="SMART" id="SM00156">
    <property type="entry name" value="PP2Ac"/>
    <property type="match status" value="1"/>
</dbReference>
<dbReference type="Pfam" id="PF13414">
    <property type="entry name" value="TPR_11"/>
    <property type="match status" value="1"/>
</dbReference>
<dbReference type="Gene3D" id="1.25.40.10">
    <property type="entry name" value="Tetratricopeptide repeat domain"/>
    <property type="match status" value="1"/>
</dbReference>